<evidence type="ECO:0000313" key="15">
    <source>
        <dbReference type="EMBL" id="KAF6207738.1"/>
    </source>
</evidence>
<dbReference type="FunFam" id="1.10.630.10:FF:000182">
    <property type="entry name" value="Cytochrome P450 3A4"/>
    <property type="match status" value="1"/>
</dbReference>
<reference evidence="15" key="1">
    <citation type="journal article" date="2021" name="Mol. Ecol. Resour.">
        <title>Apolygus lucorum genome provides insights into omnivorousness and mesophyll feeding.</title>
        <authorList>
            <person name="Liu Y."/>
            <person name="Liu H."/>
            <person name="Wang H."/>
            <person name="Huang T."/>
            <person name="Liu B."/>
            <person name="Yang B."/>
            <person name="Yin L."/>
            <person name="Li B."/>
            <person name="Zhang Y."/>
            <person name="Zhang S."/>
            <person name="Jiang F."/>
            <person name="Zhang X."/>
            <person name="Ren Y."/>
            <person name="Wang B."/>
            <person name="Wang S."/>
            <person name="Lu Y."/>
            <person name="Wu K."/>
            <person name="Fan W."/>
            <person name="Wang G."/>
        </authorList>
    </citation>
    <scope>NUCLEOTIDE SEQUENCE</scope>
    <source>
        <strain evidence="15">12Hb</strain>
    </source>
</reference>
<keyword evidence="11 14" id="KW-0503">Monooxygenase</keyword>
<dbReference type="PANTHER" id="PTHR24291:SF189">
    <property type="entry name" value="CYTOCHROME P450 4C3-RELATED"/>
    <property type="match status" value="1"/>
</dbReference>
<evidence type="ECO:0000313" key="16">
    <source>
        <dbReference type="Proteomes" id="UP000466442"/>
    </source>
</evidence>
<dbReference type="InterPro" id="IPR017972">
    <property type="entry name" value="Cyt_P450_CS"/>
</dbReference>
<keyword evidence="9 14" id="KW-0560">Oxidoreductase</keyword>
<accession>A0A6A4K3R1</accession>
<feature type="binding site" description="axial binding residue" evidence="13">
    <location>
        <position position="531"/>
    </location>
    <ligand>
        <name>heme</name>
        <dbReference type="ChEBI" id="CHEBI:30413"/>
    </ligand>
    <ligandPart>
        <name>Fe</name>
        <dbReference type="ChEBI" id="CHEBI:18248"/>
    </ligandPart>
</feature>
<evidence type="ECO:0000256" key="4">
    <source>
        <dbReference type="ARBA" id="ARBA00010617"/>
    </source>
</evidence>
<evidence type="ECO:0000256" key="11">
    <source>
        <dbReference type="ARBA" id="ARBA00023033"/>
    </source>
</evidence>
<dbReference type="Gene3D" id="1.10.630.10">
    <property type="entry name" value="Cytochrome P450"/>
    <property type="match status" value="1"/>
</dbReference>
<dbReference type="GO" id="GO:0005789">
    <property type="term" value="C:endoplasmic reticulum membrane"/>
    <property type="evidence" value="ECO:0007669"/>
    <property type="project" value="UniProtKB-SubCell"/>
</dbReference>
<dbReference type="Pfam" id="PF00067">
    <property type="entry name" value="p450"/>
    <property type="match status" value="1"/>
</dbReference>
<dbReference type="InterPro" id="IPR002401">
    <property type="entry name" value="Cyt_P450_E_grp-I"/>
</dbReference>
<name>A0A6A4K3R1_APOLU</name>
<keyword evidence="6 13" id="KW-0479">Metal-binding</keyword>
<organism evidence="15 16">
    <name type="scientific">Apolygus lucorum</name>
    <name type="common">Small green plant bug</name>
    <name type="synonym">Lygocoris lucorum</name>
    <dbReference type="NCBI Taxonomy" id="248454"/>
    <lineage>
        <taxon>Eukaryota</taxon>
        <taxon>Metazoa</taxon>
        <taxon>Ecdysozoa</taxon>
        <taxon>Arthropoda</taxon>
        <taxon>Hexapoda</taxon>
        <taxon>Insecta</taxon>
        <taxon>Pterygota</taxon>
        <taxon>Neoptera</taxon>
        <taxon>Paraneoptera</taxon>
        <taxon>Hemiptera</taxon>
        <taxon>Heteroptera</taxon>
        <taxon>Panheteroptera</taxon>
        <taxon>Cimicomorpha</taxon>
        <taxon>Miridae</taxon>
        <taxon>Mirini</taxon>
        <taxon>Apolygus</taxon>
    </lineage>
</organism>
<dbReference type="GO" id="GO:0004497">
    <property type="term" value="F:monooxygenase activity"/>
    <property type="evidence" value="ECO:0007669"/>
    <property type="project" value="UniProtKB-KW"/>
</dbReference>
<dbReference type="SUPFAM" id="SSF48264">
    <property type="entry name" value="Cytochrome P450"/>
    <property type="match status" value="1"/>
</dbReference>
<evidence type="ECO:0000256" key="2">
    <source>
        <dbReference type="ARBA" id="ARBA00004174"/>
    </source>
</evidence>
<keyword evidence="10 13" id="KW-0408">Iron</keyword>
<comment type="caution">
    <text evidence="15">The sequence shown here is derived from an EMBL/GenBank/DDBJ whole genome shotgun (WGS) entry which is preliminary data.</text>
</comment>
<dbReference type="InterPro" id="IPR001128">
    <property type="entry name" value="Cyt_P450"/>
</dbReference>
<keyword evidence="16" id="KW-1185">Reference proteome</keyword>
<evidence type="ECO:0000256" key="12">
    <source>
        <dbReference type="ARBA" id="ARBA00023136"/>
    </source>
</evidence>
<keyword evidence="8" id="KW-0492">Microsome</keyword>
<keyword evidence="5 13" id="KW-0349">Heme</keyword>
<evidence type="ECO:0000256" key="6">
    <source>
        <dbReference type="ARBA" id="ARBA00022723"/>
    </source>
</evidence>
<evidence type="ECO:0000256" key="10">
    <source>
        <dbReference type="ARBA" id="ARBA00023004"/>
    </source>
</evidence>
<protein>
    <submittedName>
        <fullName evidence="15">Uncharacterized protein</fullName>
    </submittedName>
</protein>
<dbReference type="AlphaFoldDB" id="A0A6A4K3R1"/>
<gene>
    <name evidence="15" type="ORF">GE061_016186</name>
</gene>
<evidence type="ECO:0000256" key="8">
    <source>
        <dbReference type="ARBA" id="ARBA00022848"/>
    </source>
</evidence>
<evidence type="ECO:0000256" key="3">
    <source>
        <dbReference type="ARBA" id="ARBA00004406"/>
    </source>
</evidence>
<comment type="cofactor">
    <cofactor evidence="1 13">
        <name>heme</name>
        <dbReference type="ChEBI" id="CHEBI:30413"/>
    </cofactor>
</comment>
<dbReference type="OrthoDB" id="1470350at2759"/>
<proteinExistence type="inferred from homology"/>
<evidence type="ECO:0000256" key="7">
    <source>
        <dbReference type="ARBA" id="ARBA00022824"/>
    </source>
</evidence>
<dbReference type="Proteomes" id="UP000466442">
    <property type="component" value="Unassembled WGS sequence"/>
</dbReference>
<dbReference type="GO" id="GO:0005506">
    <property type="term" value="F:iron ion binding"/>
    <property type="evidence" value="ECO:0007669"/>
    <property type="project" value="InterPro"/>
</dbReference>
<dbReference type="EMBL" id="WIXP02000007">
    <property type="protein sequence ID" value="KAF6207738.1"/>
    <property type="molecule type" value="Genomic_DNA"/>
</dbReference>
<dbReference type="PRINTS" id="PR00385">
    <property type="entry name" value="P450"/>
</dbReference>
<evidence type="ECO:0000256" key="9">
    <source>
        <dbReference type="ARBA" id="ARBA00023002"/>
    </source>
</evidence>
<dbReference type="InterPro" id="IPR050196">
    <property type="entry name" value="Cytochrome_P450_Monoox"/>
</dbReference>
<evidence type="ECO:0000256" key="5">
    <source>
        <dbReference type="ARBA" id="ARBA00022617"/>
    </source>
</evidence>
<dbReference type="PRINTS" id="PR00463">
    <property type="entry name" value="EP450I"/>
</dbReference>
<dbReference type="PANTHER" id="PTHR24291">
    <property type="entry name" value="CYTOCHROME P450 FAMILY 4"/>
    <property type="match status" value="1"/>
</dbReference>
<evidence type="ECO:0000256" key="13">
    <source>
        <dbReference type="PIRSR" id="PIRSR602401-1"/>
    </source>
</evidence>
<keyword evidence="12" id="KW-0472">Membrane</keyword>
<dbReference type="InterPro" id="IPR036396">
    <property type="entry name" value="Cyt_P450_sf"/>
</dbReference>
<sequence length="584" mass="66225">MIFGSTKNYLEGKEAVPKFGNKATAPSFQQWISRSPCEDDENRSQESGSLEVLAEFKEPVEVHSRENQKSIRWRSSYVKRQKAIMIIEIVLIAIGLLVIWWAIRPDADAVKYGSRIPGPTSYPIVGNLLNIPLTGTEALKALAEMFKTHGGTFRMWMGNLLVVAMNDPNDIEVLVKSNKLIEKTKFYNFLSPWLGFGLLISGGDKWRGRRKAISPTFHFKILDNFIEVFNRNGNILVERLSSKVNQGTFDVLPYITAYTLDVICETAMGTSIEAQSGNNKDYQDAVREISKLLGKRFNTPILHPNLTWYLSGMKTKEDELVKILKHHTLKVIKSKATTQKSESPGTEHDENGLGIKKKTAFLELLLEMKRNLNPVFQTDEDIQEEVDTFMFEGHDTTTSGICFALDLLALNPDCQEKLYEELSAKFEKGNCNPTMDDLNNLKYLDMVIKETLRICPSVPSIARQMTESLELPSGYTIPNGTFVMINIYLMHRNEKYFPNPEVFNPDNFLPEVAANRHPFAYLPFSAGPRNCIGQKFALYELKSTIIKLVTHFKIECDPGYQLVTDSNLVLQARDGHMIKLTSRK</sequence>
<dbReference type="GO" id="GO:0016705">
    <property type="term" value="F:oxidoreductase activity, acting on paired donors, with incorporation or reduction of molecular oxygen"/>
    <property type="evidence" value="ECO:0007669"/>
    <property type="project" value="InterPro"/>
</dbReference>
<dbReference type="PROSITE" id="PS00086">
    <property type="entry name" value="CYTOCHROME_P450"/>
    <property type="match status" value="1"/>
</dbReference>
<comment type="similarity">
    <text evidence="4 14">Belongs to the cytochrome P450 family.</text>
</comment>
<dbReference type="GO" id="GO:0020037">
    <property type="term" value="F:heme binding"/>
    <property type="evidence" value="ECO:0007669"/>
    <property type="project" value="InterPro"/>
</dbReference>
<evidence type="ECO:0000256" key="1">
    <source>
        <dbReference type="ARBA" id="ARBA00001971"/>
    </source>
</evidence>
<comment type="subcellular location">
    <subcellularLocation>
        <location evidence="3">Endoplasmic reticulum membrane</location>
        <topology evidence="3">Peripheral membrane protein</topology>
    </subcellularLocation>
    <subcellularLocation>
        <location evidence="2">Microsome membrane</location>
        <topology evidence="2">Peripheral membrane protein</topology>
    </subcellularLocation>
</comment>
<dbReference type="CDD" id="cd20628">
    <property type="entry name" value="CYP4"/>
    <property type="match status" value="1"/>
</dbReference>
<keyword evidence="7" id="KW-0256">Endoplasmic reticulum</keyword>
<evidence type="ECO:0000256" key="14">
    <source>
        <dbReference type="RuleBase" id="RU000461"/>
    </source>
</evidence>